<evidence type="ECO:0000256" key="1">
    <source>
        <dbReference type="SAM" id="MobiDB-lite"/>
    </source>
</evidence>
<feature type="region of interest" description="Disordered" evidence="1">
    <location>
        <begin position="74"/>
        <end position="97"/>
    </location>
</feature>
<keyword evidence="3" id="KW-1185">Reference proteome</keyword>
<sequence>MFDGQCLCEKASSYFVRKSKNDMNETEMNETVMNETSVQVVHNSQSHEKRKENDTRKEAKSKIDMNEIEMNETSVQVIQNSQSREKRTENNTRKEATTPAPIKEKMKTVIEISGEATGYEHAPMVADVISHATQAQKSNIISPRRPPTVDEKTNAIRLAQEAQALVYGIHEAHTCCR</sequence>
<feature type="compositionally biased region" description="Basic and acidic residues" evidence="1">
    <location>
        <begin position="45"/>
        <end position="61"/>
    </location>
</feature>
<gene>
    <name evidence="2" type="ORF">CCACVL1_14648</name>
</gene>
<dbReference type="EMBL" id="AWWV01010612">
    <property type="protein sequence ID" value="OMO78133.1"/>
    <property type="molecule type" value="Genomic_DNA"/>
</dbReference>
<accession>A0A1R3I6D6</accession>
<dbReference type="Gramene" id="OMO78133">
    <property type="protein sequence ID" value="OMO78133"/>
    <property type="gene ID" value="CCACVL1_14648"/>
</dbReference>
<protein>
    <submittedName>
        <fullName evidence="2">Uncharacterized protein</fullName>
    </submittedName>
</protein>
<evidence type="ECO:0000313" key="2">
    <source>
        <dbReference type="EMBL" id="OMO78133.1"/>
    </source>
</evidence>
<name>A0A1R3I6D6_COCAP</name>
<reference evidence="2 3" key="1">
    <citation type="submission" date="2013-09" db="EMBL/GenBank/DDBJ databases">
        <title>Corchorus capsularis genome sequencing.</title>
        <authorList>
            <person name="Alam M."/>
            <person name="Haque M.S."/>
            <person name="Islam M.S."/>
            <person name="Emdad E.M."/>
            <person name="Islam M.M."/>
            <person name="Ahmed B."/>
            <person name="Halim A."/>
            <person name="Hossen Q.M.M."/>
            <person name="Hossain M.Z."/>
            <person name="Ahmed R."/>
            <person name="Khan M.M."/>
            <person name="Islam R."/>
            <person name="Rashid M.M."/>
            <person name="Khan S.A."/>
            <person name="Rahman M.S."/>
            <person name="Alam M."/>
        </authorList>
    </citation>
    <scope>NUCLEOTIDE SEQUENCE [LARGE SCALE GENOMIC DNA]</scope>
    <source>
        <strain evidence="3">cv. CVL-1</strain>
        <tissue evidence="2">Whole seedling</tissue>
    </source>
</reference>
<dbReference type="AlphaFoldDB" id="A0A1R3I6D6"/>
<feature type="compositionally biased region" description="Basic and acidic residues" evidence="1">
    <location>
        <begin position="83"/>
        <end position="97"/>
    </location>
</feature>
<comment type="caution">
    <text evidence="2">The sequence shown here is derived from an EMBL/GenBank/DDBJ whole genome shotgun (WGS) entry which is preliminary data.</text>
</comment>
<proteinExistence type="predicted"/>
<feature type="region of interest" description="Disordered" evidence="1">
    <location>
        <begin position="40"/>
        <end position="61"/>
    </location>
</feature>
<organism evidence="2 3">
    <name type="scientific">Corchorus capsularis</name>
    <name type="common">Jute</name>
    <dbReference type="NCBI Taxonomy" id="210143"/>
    <lineage>
        <taxon>Eukaryota</taxon>
        <taxon>Viridiplantae</taxon>
        <taxon>Streptophyta</taxon>
        <taxon>Embryophyta</taxon>
        <taxon>Tracheophyta</taxon>
        <taxon>Spermatophyta</taxon>
        <taxon>Magnoliopsida</taxon>
        <taxon>eudicotyledons</taxon>
        <taxon>Gunneridae</taxon>
        <taxon>Pentapetalae</taxon>
        <taxon>rosids</taxon>
        <taxon>malvids</taxon>
        <taxon>Malvales</taxon>
        <taxon>Malvaceae</taxon>
        <taxon>Grewioideae</taxon>
        <taxon>Apeibeae</taxon>
        <taxon>Corchorus</taxon>
    </lineage>
</organism>
<dbReference type="Proteomes" id="UP000188268">
    <property type="component" value="Unassembled WGS sequence"/>
</dbReference>
<evidence type="ECO:0000313" key="3">
    <source>
        <dbReference type="Proteomes" id="UP000188268"/>
    </source>
</evidence>